<sequence length="204" mass="22320">MSAFVVTTCCRGLTATGQPAFERGTSTKCSLSRRELLRSLALTPAVLLMPKATYAQTVTDETVGYEFTVPDSFKENNTVLSGGRKLYLYVKDDVNVSAIATPIPGDFQKLTSFGSVDNVASTILPKEVTGKMNKVTAKPDTYIFDYQIKPPNQPEKHLITLFTIRPGQYIVTLTAQSNAENFAAQETQIRSIVDSFSLAKLSGY</sequence>
<dbReference type="SUPFAM" id="SSF55724">
    <property type="entry name" value="Mog1p/PsbP-like"/>
    <property type="match status" value="1"/>
</dbReference>
<dbReference type="Pfam" id="PF01789">
    <property type="entry name" value="PsbP"/>
    <property type="match status" value="1"/>
</dbReference>
<dbReference type="GO" id="GO:0015979">
    <property type="term" value="P:photosynthesis"/>
    <property type="evidence" value="ECO:0007669"/>
    <property type="project" value="InterPro"/>
</dbReference>
<dbReference type="PANTHER" id="PTHR31407">
    <property type="match status" value="1"/>
</dbReference>
<feature type="domain" description="PsbP C-terminal" evidence="1">
    <location>
        <begin position="56"/>
        <end position="197"/>
    </location>
</feature>
<keyword evidence="3" id="KW-1185">Reference proteome</keyword>
<dbReference type="GO" id="GO:0009523">
    <property type="term" value="C:photosystem II"/>
    <property type="evidence" value="ECO:0007669"/>
    <property type="project" value="InterPro"/>
</dbReference>
<proteinExistence type="predicted"/>
<dbReference type="PANTHER" id="PTHR31407:SF16">
    <property type="entry name" value="PSBP DOMAIN-CONTAINING PROTEIN 7, CHLOROPLASTIC"/>
    <property type="match status" value="1"/>
</dbReference>
<accession>A0AAV8UK56</accession>
<dbReference type="InterPro" id="IPR002683">
    <property type="entry name" value="PsbP_C"/>
</dbReference>
<evidence type="ECO:0000313" key="2">
    <source>
        <dbReference type="EMBL" id="KAJ8902930.1"/>
    </source>
</evidence>
<name>A0AAV8UK56_9RHOD</name>
<dbReference type="EMBL" id="JAMWBK010000008">
    <property type="protein sequence ID" value="KAJ8902930.1"/>
    <property type="molecule type" value="Genomic_DNA"/>
</dbReference>
<comment type="caution">
    <text evidence="2">The sequence shown here is derived from an EMBL/GenBank/DDBJ whole genome shotgun (WGS) entry which is preliminary data.</text>
</comment>
<dbReference type="GO" id="GO:0005509">
    <property type="term" value="F:calcium ion binding"/>
    <property type="evidence" value="ECO:0007669"/>
    <property type="project" value="InterPro"/>
</dbReference>
<dbReference type="GO" id="GO:0019898">
    <property type="term" value="C:extrinsic component of membrane"/>
    <property type="evidence" value="ECO:0007669"/>
    <property type="project" value="InterPro"/>
</dbReference>
<evidence type="ECO:0000259" key="1">
    <source>
        <dbReference type="Pfam" id="PF01789"/>
    </source>
</evidence>
<protein>
    <recommendedName>
        <fullName evidence="1">PsbP C-terminal domain-containing protein</fullName>
    </recommendedName>
</protein>
<dbReference type="AlphaFoldDB" id="A0AAV8UK56"/>
<organism evidence="2 3">
    <name type="scientific">Rhodosorus marinus</name>
    <dbReference type="NCBI Taxonomy" id="101924"/>
    <lineage>
        <taxon>Eukaryota</taxon>
        <taxon>Rhodophyta</taxon>
        <taxon>Stylonematophyceae</taxon>
        <taxon>Stylonematales</taxon>
        <taxon>Stylonemataceae</taxon>
        <taxon>Rhodosorus</taxon>
    </lineage>
</organism>
<evidence type="ECO:0000313" key="3">
    <source>
        <dbReference type="Proteomes" id="UP001157974"/>
    </source>
</evidence>
<dbReference type="Proteomes" id="UP001157974">
    <property type="component" value="Unassembled WGS sequence"/>
</dbReference>
<dbReference type="InterPro" id="IPR016123">
    <property type="entry name" value="Mog1/PsbP_a/b/a-sand"/>
</dbReference>
<dbReference type="Gene3D" id="3.40.1000.10">
    <property type="entry name" value="Mog1/PsbP, alpha/beta/alpha sandwich"/>
    <property type="match status" value="1"/>
</dbReference>
<reference evidence="2 3" key="1">
    <citation type="journal article" date="2023" name="Nat. Commun.">
        <title>Origin of minicircular mitochondrial genomes in red algae.</title>
        <authorList>
            <person name="Lee Y."/>
            <person name="Cho C.H."/>
            <person name="Lee Y.M."/>
            <person name="Park S.I."/>
            <person name="Yang J.H."/>
            <person name="West J.A."/>
            <person name="Bhattacharya D."/>
            <person name="Yoon H.S."/>
        </authorList>
    </citation>
    <scope>NUCLEOTIDE SEQUENCE [LARGE SCALE GENOMIC DNA]</scope>
    <source>
        <strain evidence="2 3">CCMP1338</strain>
        <tissue evidence="2">Whole cell</tissue>
    </source>
</reference>
<gene>
    <name evidence="2" type="ORF">NDN08_006248</name>
</gene>